<feature type="compositionally biased region" description="Low complexity" evidence="7">
    <location>
        <begin position="287"/>
        <end position="300"/>
    </location>
</feature>
<comment type="caution">
    <text evidence="9">The sequence shown here is derived from an EMBL/GenBank/DDBJ whole genome shotgun (WGS) entry which is preliminary data.</text>
</comment>
<keyword evidence="5 8" id="KW-1133">Transmembrane helix</keyword>
<feature type="transmembrane region" description="Helical" evidence="8">
    <location>
        <begin position="446"/>
        <end position="470"/>
    </location>
</feature>
<dbReference type="PANTHER" id="PTHR33567">
    <property type="entry name" value="CHROMATE ION TRANSPORTER (EUROFUNG)"/>
    <property type="match status" value="1"/>
</dbReference>
<evidence type="ECO:0000256" key="4">
    <source>
        <dbReference type="ARBA" id="ARBA00022692"/>
    </source>
</evidence>
<dbReference type="GO" id="GO:0005886">
    <property type="term" value="C:plasma membrane"/>
    <property type="evidence" value="ECO:0007669"/>
    <property type="project" value="UniProtKB-SubCell"/>
</dbReference>
<gene>
    <name evidence="9" type="ORF">B0H66DRAFT_542750</name>
</gene>
<feature type="transmembrane region" description="Helical" evidence="8">
    <location>
        <begin position="374"/>
        <end position="393"/>
    </location>
</feature>
<comment type="subcellular location">
    <subcellularLocation>
        <location evidence="1">Cell membrane</location>
        <topology evidence="1">Multi-pass membrane protein</topology>
    </subcellularLocation>
</comment>
<dbReference type="PANTHER" id="PTHR33567:SF3">
    <property type="entry name" value="CHROMATE ION TRANSPORTER (EUROFUNG)"/>
    <property type="match status" value="1"/>
</dbReference>
<evidence type="ECO:0000256" key="1">
    <source>
        <dbReference type="ARBA" id="ARBA00004651"/>
    </source>
</evidence>
<feature type="transmembrane region" description="Helical" evidence="8">
    <location>
        <begin position="195"/>
        <end position="212"/>
    </location>
</feature>
<feature type="transmembrane region" description="Helical" evidence="8">
    <location>
        <begin position="519"/>
        <end position="551"/>
    </location>
</feature>
<dbReference type="Proteomes" id="UP001283341">
    <property type="component" value="Unassembled WGS sequence"/>
</dbReference>
<evidence type="ECO:0000256" key="2">
    <source>
        <dbReference type="ARBA" id="ARBA00005262"/>
    </source>
</evidence>
<keyword evidence="3" id="KW-1003">Cell membrane</keyword>
<comment type="similarity">
    <text evidence="2">Belongs to the chromate ion transporter (CHR) (TC 2.A.51) family.</text>
</comment>
<keyword evidence="10" id="KW-1185">Reference proteome</keyword>
<dbReference type="GO" id="GO:0015109">
    <property type="term" value="F:chromate transmembrane transporter activity"/>
    <property type="evidence" value="ECO:0007669"/>
    <property type="project" value="InterPro"/>
</dbReference>
<dbReference type="EMBL" id="JAUEDM010000001">
    <property type="protein sequence ID" value="KAK3330089.1"/>
    <property type="molecule type" value="Genomic_DNA"/>
</dbReference>
<feature type="transmembrane region" description="Helical" evidence="8">
    <location>
        <begin position="336"/>
        <end position="362"/>
    </location>
</feature>
<feature type="compositionally biased region" description="Basic and acidic residues" evidence="7">
    <location>
        <begin position="263"/>
        <end position="286"/>
    </location>
</feature>
<proteinExistence type="inferred from homology"/>
<dbReference type="Pfam" id="PF02417">
    <property type="entry name" value="Chromate_transp"/>
    <property type="match status" value="2"/>
</dbReference>
<name>A0AAE0IS15_9PEZI</name>
<feature type="transmembrane region" description="Helical" evidence="8">
    <location>
        <begin position="123"/>
        <end position="147"/>
    </location>
</feature>
<keyword evidence="6 8" id="KW-0472">Membrane</keyword>
<evidence type="ECO:0000313" key="9">
    <source>
        <dbReference type="EMBL" id="KAK3330089.1"/>
    </source>
</evidence>
<organism evidence="9 10">
    <name type="scientific">Apodospora peruviana</name>
    <dbReference type="NCBI Taxonomy" id="516989"/>
    <lineage>
        <taxon>Eukaryota</taxon>
        <taxon>Fungi</taxon>
        <taxon>Dikarya</taxon>
        <taxon>Ascomycota</taxon>
        <taxon>Pezizomycotina</taxon>
        <taxon>Sordariomycetes</taxon>
        <taxon>Sordariomycetidae</taxon>
        <taxon>Sordariales</taxon>
        <taxon>Lasiosphaeriaceae</taxon>
        <taxon>Apodospora</taxon>
    </lineage>
</organism>
<keyword evidence="4 8" id="KW-0812">Transmembrane</keyword>
<sequence>MDILKKHWGRPPAADWMRSLKRSNFYGRFFGNDDSNDDQSNGGNGNGNSRGSGLSSTVRENWYLGFTAFGGPPVHFKIFHDKFVTKLGWIDEQVYQELFSVCQSFSGPGSTKMHYCINLIHNGFLSAVLGFLMWSLPGALGMFGLAIGVSNIGTSLPRAVYALLSGLNAATVGIIALAAVQLAQKAITDKMTRSLVFLGAAAGLLYNALWYFPLLMLVAGGMAVVHDFCWLHGPVKRVAGGVWSVKQTFMLLFGRGEKRRRREERTRREADDMEMSQRETDNKNDNNNDNNHASSSSNHKTGTRMTQDTDGGVPPSTAETEPRIVPPSHDLNSKVIFWRFGLLLILLFLVSFTVIMLLRGLLPTKPLLYRLFSNMYLAGTIIFGGGPVVIPLLREYVVAENWVSPRDFLIGLALIQGFPGPNFNFAVYLGALTAINGGYSAALGALLGYIGIFVPGLVTMHGTMGVWGAIRGMRWVRSGLRGVNAAAVGLIYTAVYRLWQIGWIDEGFQQGTSLANDPWWVVVTATSYVGGCWYGVSPPVACLLGAVLGLVRYGVVQGQGL</sequence>
<protein>
    <submittedName>
        <fullName evidence="9">Chromate transporter-domain-containing protein</fullName>
    </submittedName>
</protein>
<feature type="region of interest" description="Disordered" evidence="7">
    <location>
        <begin position="32"/>
        <end position="53"/>
    </location>
</feature>
<reference evidence="9" key="1">
    <citation type="journal article" date="2023" name="Mol. Phylogenet. Evol.">
        <title>Genome-scale phylogeny and comparative genomics of the fungal order Sordariales.</title>
        <authorList>
            <person name="Hensen N."/>
            <person name="Bonometti L."/>
            <person name="Westerberg I."/>
            <person name="Brannstrom I.O."/>
            <person name="Guillou S."/>
            <person name="Cros-Aarteil S."/>
            <person name="Calhoun S."/>
            <person name="Haridas S."/>
            <person name="Kuo A."/>
            <person name="Mondo S."/>
            <person name="Pangilinan J."/>
            <person name="Riley R."/>
            <person name="LaButti K."/>
            <person name="Andreopoulos B."/>
            <person name="Lipzen A."/>
            <person name="Chen C."/>
            <person name="Yan M."/>
            <person name="Daum C."/>
            <person name="Ng V."/>
            <person name="Clum A."/>
            <person name="Steindorff A."/>
            <person name="Ohm R.A."/>
            <person name="Martin F."/>
            <person name="Silar P."/>
            <person name="Natvig D.O."/>
            <person name="Lalanne C."/>
            <person name="Gautier V."/>
            <person name="Ament-Velasquez S.L."/>
            <person name="Kruys A."/>
            <person name="Hutchinson M.I."/>
            <person name="Powell A.J."/>
            <person name="Barry K."/>
            <person name="Miller A.N."/>
            <person name="Grigoriev I.V."/>
            <person name="Debuchy R."/>
            <person name="Gladieux P."/>
            <person name="Hiltunen Thoren M."/>
            <person name="Johannesson H."/>
        </authorList>
    </citation>
    <scope>NUCLEOTIDE SEQUENCE</scope>
    <source>
        <strain evidence="9">CBS 118394</strain>
    </source>
</reference>
<accession>A0AAE0IS15</accession>
<dbReference type="InterPro" id="IPR003370">
    <property type="entry name" value="Chromate_transpt"/>
</dbReference>
<evidence type="ECO:0000256" key="7">
    <source>
        <dbReference type="SAM" id="MobiDB-lite"/>
    </source>
</evidence>
<reference evidence="9" key="2">
    <citation type="submission" date="2023-06" db="EMBL/GenBank/DDBJ databases">
        <authorList>
            <consortium name="Lawrence Berkeley National Laboratory"/>
            <person name="Haridas S."/>
            <person name="Hensen N."/>
            <person name="Bonometti L."/>
            <person name="Westerberg I."/>
            <person name="Brannstrom I.O."/>
            <person name="Guillou S."/>
            <person name="Cros-Aarteil S."/>
            <person name="Calhoun S."/>
            <person name="Kuo A."/>
            <person name="Mondo S."/>
            <person name="Pangilinan J."/>
            <person name="Riley R."/>
            <person name="Labutti K."/>
            <person name="Andreopoulos B."/>
            <person name="Lipzen A."/>
            <person name="Chen C."/>
            <person name="Yanf M."/>
            <person name="Daum C."/>
            <person name="Ng V."/>
            <person name="Clum A."/>
            <person name="Steindorff A."/>
            <person name="Ohm R."/>
            <person name="Martin F."/>
            <person name="Silar P."/>
            <person name="Natvig D."/>
            <person name="Lalanne C."/>
            <person name="Gautier V."/>
            <person name="Ament-Velasquez S.L."/>
            <person name="Kruys A."/>
            <person name="Hutchinson M.I."/>
            <person name="Powell A.J."/>
            <person name="Barry K."/>
            <person name="Miller A.N."/>
            <person name="Grigoriev I.V."/>
            <person name="Debuchy R."/>
            <person name="Gladieux P."/>
            <person name="Thoren M.H."/>
            <person name="Johannesson H."/>
        </authorList>
    </citation>
    <scope>NUCLEOTIDE SEQUENCE</scope>
    <source>
        <strain evidence="9">CBS 118394</strain>
    </source>
</reference>
<evidence type="ECO:0000256" key="8">
    <source>
        <dbReference type="SAM" id="Phobius"/>
    </source>
</evidence>
<evidence type="ECO:0000313" key="10">
    <source>
        <dbReference type="Proteomes" id="UP001283341"/>
    </source>
</evidence>
<feature type="transmembrane region" description="Helical" evidence="8">
    <location>
        <begin position="159"/>
        <end position="183"/>
    </location>
</feature>
<evidence type="ECO:0000256" key="6">
    <source>
        <dbReference type="ARBA" id="ARBA00023136"/>
    </source>
</evidence>
<dbReference type="AlphaFoldDB" id="A0AAE0IS15"/>
<feature type="region of interest" description="Disordered" evidence="7">
    <location>
        <begin position="260"/>
        <end position="325"/>
    </location>
</feature>
<evidence type="ECO:0000256" key="5">
    <source>
        <dbReference type="ARBA" id="ARBA00022989"/>
    </source>
</evidence>
<evidence type="ECO:0000256" key="3">
    <source>
        <dbReference type="ARBA" id="ARBA00022475"/>
    </source>
</evidence>